<evidence type="ECO:0000256" key="10">
    <source>
        <dbReference type="PIRSR" id="PIRSR634015-2"/>
    </source>
</evidence>
<feature type="binding site" evidence="11">
    <location>
        <position position="281"/>
    </location>
    <ligand>
        <name>Zn(2+)</name>
        <dbReference type="ChEBI" id="CHEBI:29105"/>
        <note>catalytic</note>
    </ligand>
</feature>
<feature type="binding site" evidence="10">
    <location>
        <begin position="549"/>
        <end position="551"/>
    </location>
    <ligand>
        <name>a peptide</name>
        <dbReference type="ChEBI" id="CHEBI:60466"/>
    </ligand>
</feature>
<dbReference type="InterPro" id="IPR034015">
    <property type="entry name" value="M1_LTA4H"/>
</dbReference>
<dbReference type="InterPro" id="IPR049980">
    <property type="entry name" value="LTA4H_cat"/>
</dbReference>
<comment type="subcellular location">
    <subcellularLocation>
        <location evidence="1">Cytoplasm</location>
    </subcellularLocation>
</comment>
<dbReference type="MEROPS" id="M01.004"/>
<dbReference type="Pfam" id="PF17900">
    <property type="entry name" value="Peptidase_M1_N"/>
    <property type="match status" value="1"/>
</dbReference>
<dbReference type="InterPro" id="IPR038502">
    <property type="entry name" value="M1_LTA-4_hydro/amino_C_sf"/>
</dbReference>
<dbReference type="Pfam" id="PF09127">
    <property type="entry name" value="Leuk-A4-hydro_C"/>
    <property type="match status" value="1"/>
</dbReference>
<keyword evidence="14" id="KW-1185">Reference proteome</keyword>
<dbReference type="FunFam" id="1.10.390.10:FF:000003">
    <property type="entry name" value="Leukotriene A(4) hydrolase"/>
    <property type="match status" value="1"/>
</dbReference>
<dbReference type="SMART" id="SM01263">
    <property type="entry name" value="Leuk-A4-hydro_C"/>
    <property type="match status" value="1"/>
</dbReference>
<keyword evidence="6 13" id="KW-0378">Hydrolase</keyword>
<dbReference type="PRINTS" id="PR00756">
    <property type="entry name" value="ALADIPTASE"/>
</dbReference>
<dbReference type="GO" id="GO:0006508">
    <property type="term" value="P:proteolysis"/>
    <property type="evidence" value="ECO:0007669"/>
    <property type="project" value="UniProtKB-KW"/>
</dbReference>
<dbReference type="InterPro" id="IPR042097">
    <property type="entry name" value="Aminopeptidase_N-like_N_sf"/>
</dbReference>
<sequence>MSDPASYSNVTEVRTTNLHIELDVDFERHVLCGHVDLALESLKDGLKRVVLDTRDLKFALGQKSDAFGQALEIDLQEAQGAGSRFVVRVEYETSPTASGLQWLAPSQTEGKTHPYLFSQFQAIHCRSAVPCQDSPSIKAPYTARITVPQKLVALMSAISVGETEQEGKKTFAFEQKVSIPSYLVALVVGDLVSKDIGPRSKVWTEREKLEAAAWEFSNTEDYLKTAEDLLTPYEWGRYDVLLLPSSFPYGGMENPCLTFVTPTLLAGDRSLTDVVAHEIAHSWMGNLVTNRTWEHFWLNEGFTVFVERKIIGRLRGEEHRQFSALLGNHALVDSITHFGPQEQEFTKLVQCQHGVDPDDAFSSVPYEKGSQFLYFLELTVGGPALFEPFLKAYVNKFANTTLTTDDFKEFFLNYFKNLPDFDASKLQAIDWTAWFTQPGMPPVEILSKFDDSLAVQSNELAQKWLASAEPEAKASDIEGWSTPQTVAFLEKLTVSEGLNADKLAKMDKVYGLTQSRNSEVRFRWYTLAIKHGYDTVYPNVVSFLKEQGRMKFVRPLFRDLFRAEGVAKQIALDTFSQHREAYHPIASKMIAKDLGLVA</sequence>
<evidence type="ECO:0000259" key="12">
    <source>
        <dbReference type="SMART" id="SM01263"/>
    </source>
</evidence>
<dbReference type="RefSeq" id="XP_004340794.1">
    <property type="nucleotide sequence ID" value="XM_004340746.1"/>
</dbReference>
<dbReference type="OMA" id="CTALQWM"/>
<accession>L8H0K2</accession>
<evidence type="ECO:0000313" key="13">
    <source>
        <dbReference type="EMBL" id="ELR18742.1"/>
    </source>
</evidence>
<comment type="similarity">
    <text evidence="2">Belongs to the peptidase M1 family.</text>
</comment>
<evidence type="ECO:0000256" key="4">
    <source>
        <dbReference type="ARBA" id="ARBA00022670"/>
    </source>
</evidence>
<dbReference type="InterPro" id="IPR014782">
    <property type="entry name" value="Peptidase_M1_dom"/>
</dbReference>
<dbReference type="STRING" id="1257118.L8H0K2"/>
<dbReference type="InterPro" id="IPR027268">
    <property type="entry name" value="Peptidase_M4/M1_CTD_sf"/>
</dbReference>
<feature type="binding site" evidence="11">
    <location>
        <position position="300"/>
    </location>
    <ligand>
        <name>Zn(2+)</name>
        <dbReference type="ChEBI" id="CHEBI:29105"/>
        <note>catalytic</note>
    </ligand>
</feature>
<feature type="domain" description="Peptidase M1 leukotriene A4 hydrolase/aminopeptidase C-terminal" evidence="12">
    <location>
        <begin position="452"/>
        <end position="594"/>
    </location>
</feature>
<dbReference type="OrthoDB" id="79562at2759"/>
<evidence type="ECO:0000256" key="8">
    <source>
        <dbReference type="ARBA" id="ARBA00023049"/>
    </source>
</evidence>
<proteinExistence type="inferred from homology"/>
<evidence type="ECO:0000256" key="5">
    <source>
        <dbReference type="ARBA" id="ARBA00022723"/>
    </source>
</evidence>
<dbReference type="SUPFAM" id="SSF48371">
    <property type="entry name" value="ARM repeat"/>
    <property type="match status" value="1"/>
</dbReference>
<dbReference type="PANTHER" id="PTHR45726">
    <property type="entry name" value="LEUKOTRIENE A-4 HYDROLASE"/>
    <property type="match status" value="1"/>
</dbReference>
<dbReference type="SUPFAM" id="SSF55486">
    <property type="entry name" value="Metalloproteases ('zincins'), catalytic domain"/>
    <property type="match status" value="1"/>
</dbReference>
<feature type="active site" description="Proton acceptor" evidence="9">
    <location>
        <position position="278"/>
    </location>
</feature>
<evidence type="ECO:0000256" key="7">
    <source>
        <dbReference type="ARBA" id="ARBA00022833"/>
    </source>
</evidence>
<dbReference type="GO" id="GO:0008270">
    <property type="term" value="F:zinc ion binding"/>
    <property type="evidence" value="ECO:0007669"/>
    <property type="project" value="InterPro"/>
</dbReference>
<gene>
    <name evidence="13" type="ORF">ACA1_040470</name>
</gene>
<dbReference type="InterPro" id="IPR045357">
    <property type="entry name" value="Aminopeptidase_N-like_N"/>
</dbReference>
<keyword evidence="8" id="KW-0482">Metalloprotease</keyword>
<evidence type="ECO:0000256" key="2">
    <source>
        <dbReference type="ARBA" id="ARBA00010136"/>
    </source>
</evidence>
<reference evidence="13 14" key="1">
    <citation type="journal article" date="2013" name="Genome Biol.">
        <title>Genome of Acanthamoeba castellanii highlights extensive lateral gene transfer and early evolution of tyrosine kinase signaling.</title>
        <authorList>
            <person name="Clarke M."/>
            <person name="Lohan A.J."/>
            <person name="Liu B."/>
            <person name="Lagkouvardos I."/>
            <person name="Roy S."/>
            <person name="Zafar N."/>
            <person name="Bertelli C."/>
            <person name="Schilde C."/>
            <person name="Kianianmomeni A."/>
            <person name="Burglin T.R."/>
            <person name="Frech C."/>
            <person name="Turcotte B."/>
            <person name="Kopec K.O."/>
            <person name="Synnott J.M."/>
            <person name="Choo C."/>
            <person name="Paponov I."/>
            <person name="Finkler A."/>
            <person name="Soon Heng Tan C."/>
            <person name="Hutchins A.P."/>
            <person name="Weinmeier T."/>
            <person name="Rattei T."/>
            <person name="Chu J.S."/>
            <person name="Gimenez G."/>
            <person name="Irimia M."/>
            <person name="Rigden D.J."/>
            <person name="Fitzpatrick D.A."/>
            <person name="Lorenzo-Morales J."/>
            <person name="Bateman A."/>
            <person name="Chiu C.H."/>
            <person name="Tang P."/>
            <person name="Hegemann P."/>
            <person name="Fromm H."/>
            <person name="Raoult D."/>
            <person name="Greub G."/>
            <person name="Miranda-Saavedra D."/>
            <person name="Chen N."/>
            <person name="Nash P."/>
            <person name="Ginger M.L."/>
            <person name="Horn M."/>
            <person name="Schaap P."/>
            <person name="Caler L."/>
            <person name="Loftus B."/>
        </authorList>
    </citation>
    <scope>NUCLEOTIDE SEQUENCE [LARGE SCALE GENOMIC DNA]</scope>
    <source>
        <strain evidence="13 14">Neff</strain>
    </source>
</reference>
<dbReference type="PANTHER" id="PTHR45726:SF3">
    <property type="entry name" value="LEUKOTRIENE A-4 HYDROLASE"/>
    <property type="match status" value="1"/>
</dbReference>
<evidence type="ECO:0000313" key="14">
    <source>
        <dbReference type="Proteomes" id="UP000011083"/>
    </source>
</evidence>
<dbReference type="Gene3D" id="1.10.390.10">
    <property type="entry name" value="Neutral Protease Domain 2"/>
    <property type="match status" value="1"/>
</dbReference>
<keyword evidence="3" id="KW-0963">Cytoplasm</keyword>
<dbReference type="CDD" id="cd09599">
    <property type="entry name" value="M1_LTA4H"/>
    <property type="match status" value="1"/>
</dbReference>
<feature type="binding site" evidence="10">
    <location>
        <begin position="248"/>
        <end position="253"/>
    </location>
    <ligand>
        <name>a peptide</name>
        <dbReference type="ChEBI" id="CHEBI:60466"/>
    </ligand>
</feature>
<evidence type="ECO:0000256" key="11">
    <source>
        <dbReference type="PIRSR" id="PIRSR634015-3"/>
    </source>
</evidence>
<dbReference type="AlphaFoldDB" id="L8H0K2"/>
<evidence type="ECO:0000256" key="3">
    <source>
        <dbReference type="ARBA" id="ARBA00022490"/>
    </source>
</evidence>
<keyword evidence="5 11" id="KW-0479">Metal-binding</keyword>
<name>L8H0K2_ACACF</name>
<dbReference type="InterPro" id="IPR015211">
    <property type="entry name" value="Peptidase_M1_C"/>
</dbReference>
<organism evidence="13 14">
    <name type="scientific">Acanthamoeba castellanii (strain ATCC 30010 / Neff)</name>
    <dbReference type="NCBI Taxonomy" id="1257118"/>
    <lineage>
        <taxon>Eukaryota</taxon>
        <taxon>Amoebozoa</taxon>
        <taxon>Discosea</taxon>
        <taxon>Longamoebia</taxon>
        <taxon>Centramoebida</taxon>
        <taxon>Acanthamoebidae</taxon>
        <taxon>Acanthamoeba</taxon>
    </lineage>
</organism>
<keyword evidence="7 11" id="KW-0862">Zinc</keyword>
<dbReference type="VEuPathDB" id="AmoebaDB:ACA1_040470"/>
<dbReference type="FunFam" id="3.30.2010.30:FF:000001">
    <property type="entry name" value="Leukotriene A(4) hydrolase"/>
    <property type="match status" value="1"/>
</dbReference>
<dbReference type="Pfam" id="PF01433">
    <property type="entry name" value="Peptidase_M1"/>
    <property type="match status" value="1"/>
</dbReference>
<dbReference type="GO" id="GO:0005829">
    <property type="term" value="C:cytosol"/>
    <property type="evidence" value="ECO:0007669"/>
    <property type="project" value="TreeGrafter"/>
</dbReference>
<dbReference type="Gene3D" id="3.30.2010.30">
    <property type="match status" value="1"/>
</dbReference>
<evidence type="ECO:0000256" key="6">
    <source>
        <dbReference type="ARBA" id="ARBA00022801"/>
    </source>
</evidence>
<dbReference type="InterPro" id="IPR016024">
    <property type="entry name" value="ARM-type_fold"/>
</dbReference>
<dbReference type="GO" id="GO:0070006">
    <property type="term" value="F:metalloaminopeptidase activity"/>
    <property type="evidence" value="ECO:0007669"/>
    <property type="project" value="UniProtKB-ARBA"/>
</dbReference>
<comment type="cofactor">
    <cofactor evidence="11">
        <name>Zn(2+)</name>
        <dbReference type="ChEBI" id="CHEBI:29105"/>
    </cofactor>
    <text evidence="11">Binds 1 zinc ion per subunit.</text>
</comment>
<dbReference type="InterPro" id="IPR001930">
    <property type="entry name" value="Peptidase_M1"/>
</dbReference>
<dbReference type="FunFam" id="2.60.40.1730:FF:000004">
    <property type="entry name" value="Leukotriene A(4) hydrolase"/>
    <property type="match status" value="1"/>
</dbReference>
<keyword evidence="4" id="KW-0645">Protease</keyword>
<dbReference type="KEGG" id="acan:ACA1_040470"/>
<dbReference type="Proteomes" id="UP000011083">
    <property type="component" value="Unassembled WGS sequence"/>
</dbReference>
<protein>
    <submittedName>
        <fullName evidence="13">Leukotriene A4 hydrolase/aminopeptidase</fullName>
    </submittedName>
</protein>
<feature type="binding site" evidence="11">
    <location>
        <position position="277"/>
    </location>
    <ligand>
        <name>Zn(2+)</name>
        <dbReference type="ChEBI" id="CHEBI:29105"/>
        <note>catalytic</note>
    </ligand>
</feature>
<dbReference type="FunFam" id="1.25.40.320:FF:000001">
    <property type="entry name" value="Leukotriene A(4) hydrolase"/>
    <property type="match status" value="1"/>
</dbReference>
<feature type="binding site" evidence="10">
    <location>
        <begin position="119"/>
        <end position="121"/>
    </location>
    <ligand>
        <name>a peptide</name>
        <dbReference type="ChEBI" id="CHEBI:60466"/>
    </ligand>
</feature>
<dbReference type="SUPFAM" id="SSF63737">
    <property type="entry name" value="Leukotriene A4 hydrolase N-terminal domain"/>
    <property type="match status" value="1"/>
</dbReference>
<keyword evidence="13" id="KW-0031">Aminopeptidase</keyword>
<feature type="active site" description="Proton donor" evidence="9">
    <location>
        <position position="366"/>
    </location>
</feature>
<dbReference type="Gene3D" id="2.60.40.1730">
    <property type="entry name" value="tricorn interacting facor f3 domain"/>
    <property type="match status" value="1"/>
</dbReference>
<dbReference type="EMBL" id="KB007946">
    <property type="protein sequence ID" value="ELR18742.1"/>
    <property type="molecule type" value="Genomic_DNA"/>
</dbReference>
<evidence type="ECO:0000256" key="1">
    <source>
        <dbReference type="ARBA" id="ARBA00004496"/>
    </source>
</evidence>
<dbReference type="Gene3D" id="1.25.40.320">
    <property type="entry name" value="Peptidase M1, leukotriene A4 hydrolase/aminopeptidase C-terminal domain"/>
    <property type="match status" value="1"/>
</dbReference>
<evidence type="ECO:0000256" key="9">
    <source>
        <dbReference type="PIRSR" id="PIRSR634015-1"/>
    </source>
</evidence>
<dbReference type="GeneID" id="14919567"/>